<protein>
    <recommendedName>
        <fullName evidence="6">Farnesyl pyrophosphate synthase</fullName>
    </recommendedName>
</protein>
<dbReference type="EMBL" id="PZQS01000003">
    <property type="protein sequence ID" value="PVD34059.1"/>
    <property type="molecule type" value="Genomic_DNA"/>
</dbReference>
<dbReference type="Proteomes" id="UP000245119">
    <property type="component" value="Linkage Group LG3"/>
</dbReference>
<gene>
    <name evidence="8" type="ORF">C0Q70_05321</name>
</gene>
<evidence type="ECO:0000313" key="9">
    <source>
        <dbReference type="Proteomes" id="UP000245119"/>
    </source>
</evidence>
<evidence type="ECO:0000313" key="8">
    <source>
        <dbReference type="EMBL" id="PVD34059.1"/>
    </source>
</evidence>
<evidence type="ECO:0000256" key="7">
    <source>
        <dbReference type="RuleBase" id="RU004466"/>
    </source>
</evidence>
<comment type="cofactor">
    <cofactor evidence="1">
        <name>Mg(2+)</name>
        <dbReference type="ChEBI" id="CHEBI:18420"/>
    </cofactor>
</comment>
<dbReference type="PANTHER" id="PTHR11525:SF0">
    <property type="entry name" value="FARNESYL PYROPHOSPHATE SYNTHASE"/>
    <property type="match status" value="1"/>
</dbReference>
<dbReference type="SUPFAM" id="SSF48576">
    <property type="entry name" value="Terpenoid synthases"/>
    <property type="match status" value="1"/>
</dbReference>
<dbReference type="STRING" id="400727.A0A2T7PKW0"/>
<dbReference type="GO" id="GO:0042811">
    <property type="term" value="P:pheromone biosynthetic process"/>
    <property type="evidence" value="ECO:0007669"/>
    <property type="project" value="UniProtKB-ARBA"/>
</dbReference>
<dbReference type="Gene3D" id="1.10.600.10">
    <property type="entry name" value="Farnesyl Diphosphate Synthase"/>
    <property type="match status" value="1"/>
</dbReference>
<dbReference type="Pfam" id="PF00348">
    <property type="entry name" value="polyprenyl_synt"/>
    <property type="match status" value="1"/>
</dbReference>
<comment type="similarity">
    <text evidence="7">Belongs to the FPP/GGPP synthase family.</text>
</comment>
<dbReference type="GO" id="GO:0004337">
    <property type="term" value="F:(2E,6E)-farnesyl diphosphate synthase activity"/>
    <property type="evidence" value="ECO:0007669"/>
    <property type="project" value="TreeGrafter"/>
</dbReference>
<dbReference type="InterPro" id="IPR039702">
    <property type="entry name" value="FPS1-like"/>
</dbReference>
<dbReference type="SFLD" id="SFLDG01017">
    <property type="entry name" value="Polyprenyl_Transferase_Like"/>
    <property type="match status" value="1"/>
</dbReference>
<evidence type="ECO:0000256" key="4">
    <source>
        <dbReference type="ARBA" id="ARBA00022842"/>
    </source>
</evidence>
<accession>A0A2T7PKW0</accession>
<dbReference type="GO" id="GO:0005737">
    <property type="term" value="C:cytoplasm"/>
    <property type="evidence" value="ECO:0007669"/>
    <property type="project" value="TreeGrafter"/>
</dbReference>
<keyword evidence="4" id="KW-0460">Magnesium</keyword>
<dbReference type="PROSITE" id="PS00723">
    <property type="entry name" value="POLYPRENYL_SYNTHASE_1"/>
    <property type="match status" value="1"/>
</dbReference>
<dbReference type="GO" id="GO:0046872">
    <property type="term" value="F:metal ion binding"/>
    <property type="evidence" value="ECO:0007669"/>
    <property type="project" value="UniProtKB-KW"/>
</dbReference>
<dbReference type="InterPro" id="IPR033749">
    <property type="entry name" value="Polyprenyl_synt_CS"/>
</dbReference>
<dbReference type="GO" id="GO:0045337">
    <property type="term" value="P:farnesyl diphosphate biosynthetic process"/>
    <property type="evidence" value="ECO:0007669"/>
    <property type="project" value="TreeGrafter"/>
</dbReference>
<sequence length="353" mass="40329">MGDVSRQSDSESELQQFDKLFPELVEDVLNSRAIKGAGTEQAVDWFRKVAEYNVPFGKKNRGISVVTSYRKLVKDPAAENIKRAQVLGWCVEWLQAFFLVADDIMDQSETRRGQACWYKKDDVGLVAINDSFFLESAIFQLLRKHIGDQSYYVNVLELFHETIMQTVAGQCLDMRTAPVGGKIDFTHFTLETYSAIVKWKTAFYSFYLPVALAMHMAGISDETSHNNVKPILLKMGHFFQVQDDYLDCFGTPEVTGKIGTDIEDNKCSWLVVQALHLATPEQRQVLEENYGRHDAENVSIIKSLYQELKIPKVYSDYEESSYQELMTLIAETQCPVPASVFTDFAQKIYKRQK</sequence>
<dbReference type="InterPro" id="IPR000092">
    <property type="entry name" value="Polyprenyl_synt"/>
</dbReference>
<dbReference type="PANTHER" id="PTHR11525">
    <property type="entry name" value="FARNESYL-PYROPHOSPHATE SYNTHETASE"/>
    <property type="match status" value="1"/>
</dbReference>
<dbReference type="OrthoDB" id="10257492at2759"/>
<proteinExistence type="inferred from homology"/>
<dbReference type="GO" id="GO:0004161">
    <property type="term" value="F:dimethylallyltranstransferase activity"/>
    <property type="evidence" value="ECO:0007669"/>
    <property type="project" value="TreeGrafter"/>
</dbReference>
<evidence type="ECO:0000256" key="2">
    <source>
        <dbReference type="ARBA" id="ARBA00022679"/>
    </source>
</evidence>
<dbReference type="AlphaFoldDB" id="A0A2T7PKW0"/>
<dbReference type="FunFam" id="1.10.600.10:FF:000021">
    <property type="entry name" value="Farnesyl pyrophosphate synthase"/>
    <property type="match status" value="1"/>
</dbReference>
<dbReference type="PROSITE" id="PS00444">
    <property type="entry name" value="POLYPRENYL_SYNTHASE_2"/>
    <property type="match status" value="1"/>
</dbReference>
<comment type="caution">
    <text evidence="8">The sequence shown here is derived from an EMBL/GenBank/DDBJ whole genome shotgun (WGS) entry which is preliminary data.</text>
</comment>
<keyword evidence="3" id="KW-0479">Metal-binding</keyword>
<evidence type="ECO:0000256" key="1">
    <source>
        <dbReference type="ARBA" id="ARBA00001946"/>
    </source>
</evidence>
<dbReference type="InterPro" id="IPR008949">
    <property type="entry name" value="Isoprenoid_synthase_dom_sf"/>
</dbReference>
<evidence type="ECO:0000256" key="5">
    <source>
        <dbReference type="ARBA" id="ARBA00033740"/>
    </source>
</evidence>
<keyword evidence="9" id="KW-1185">Reference proteome</keyword>
<dbReference type="CDD" id="cd00685">
    <property type="entry name" value="Trans_IPPS_HT"/>
    <property type="match status" value="1"/>
</dbReference>
<organism evidence="8 9">
    <name type="scientific">Pomacea canaliculata</name>
    <name type="common">Golden apple snail</name>
    <dbReference type="NCBI Taxonomy" id="400727"/>
    <lineage>
        <taxon>Eukaryota</taxon>
        <taxon>Metazoa</taxon>
        <taxon>Spiralia</taxon>
        <taxon>Lophotrochozoa</taxon>
        <taxon>Mollusca</taxon>
        <taxon>Gastropoda</taxon>
        <taxon>Caenogastropoda</taxon>
        <taxon>Architaenioglossa</taxon>
        <taxon>Ampullarioidea</taxon>
        <taxon>Ampullariidae</taxon>
        <taxon>Pomacea</taxon>
    </lineage>
</organism>
<evidence type="ECO:0000256" key="3">
    <source>
        <dbReference type="ARBA" id="ARBA00022723"/>
    </source>
</evidence>
<name>A0A2T7PKW0_POMCA</name>
<comment type="pathway">
    <text evidence="5">Pheromone biosynthesis.</text>
</comment>
<evidence type="ECO:0000256" key="6">
    <source>
        <dbReference type="ARBA" id="ARBA00034546"/>
    </source>
</evidence>
<dbReference type="SFLD" id="SFLDS00005">
    <property type="entry name" value="Isoprenoid_Synthase_Type_I"/>
    <property type="match status" value="1"/>
</dbReference>
<reference evidence="8 9" key="1">
    <citation type="submission" date="2018-04" db="EMBL/GenBank/DDBJ databases">
        <title>The genome of golden apple snail Pomacea canaliculata provides insight into stress tolerance and invasive adaptation.</title>
        <authorList>
            <person name="Liu C."/>
            <person name="Liu B."/>
            <person name="Ren Y."/>
            <person name="Zhang Y."/>
            <person name="Wang H."/>
            <person name="Li S."/>
            <person name="Jiang F."/>
            <person name="Yin L."/>
            <person name="Zhang G."/>
            <person name="Qian W."/>
            <person name="Fan W."/>
        </authorList>
    </citation>
    <scope>NUCLEOTIDE SEQUENCE [LARGE SCALE GENOMIC DNA]</scope>
    <source>
        <strain evidence="8">SZHN2017</strain>
        <tissue evidence="8">Muscle</tissue>
    </source>
</reference>
<keyword evidence="2 7" id="KW-0808">Transferase</keyword>